<comment type="caution">
    <text evidence="1">The sequence shown here is derived from an EMBL/GenBank/DDBJ whole genome shotgun (WGS) entry which is preliminary data.</text>
</comment>
<protein>
    <submittedName>
        <fullName evidence="1">Uncharacterized protein</fullName>
    </submittedName>
</protein>
<keyword evidence="2" id="KW-1185">Reference proteome</keyword>
<name>A0ABW8C740_9ACTN</name>
<evidence type="ECO:0000313" key="1">
    <source>
        <dbReference type="EMBL" id="MFI9102245.1"/>
    </source>
</evidence>
<evidence type="ECO:0000313" key="2">
    <source>
        <dbReference type="Proteomes" id="UP001614394"/>
    </source>
</evidence>
<reference evidence="1 2" key="1">
    <citation type="submission" date="2024-10" db="EMBL/GenBank/DDBJ databases">
        <title>The Natural Products Discovery Center: Release of the First 8490 Sequenced Strains for Exploring Actinobacteria Biosynthetic Diversity.</title>
        <authorList>
            <person name="Kalkreuter E."/>
            <person name="Kautsar S.A."/>
            <person name="Yang D."/>
            <person name="Bader C.D."/>
            <person name="Teijaro C.N."/>
            <person name="Fluegel L."/>
            <person name="Davis C.M."/>
            <person name="Simpson J.R."/>
            <person name="Lauterbach L."/>
            <person name="Steele A.D."/>
            <person name="Gui C."/>
            <person name="Meng S."/>
            <person name="Li G."/>
            <person name="Viehrig K."/>
            <person name="Ye F."/>
            <person name="Su P."/>
            <person name="Kiefer A.F."/>
            <person name="Nichols A."/>
            <person name="Cepeda A.J."/>
            <person name="Yan W."/>
            <person name="Fan B."/>
            <person name="Jiang Y."/>
            <person name="Adhikari A."/>
            <person name="Zheng C.-J."/>
            <person name="Schuster L."/>
            <person name="Cowan T.M."/>
            <person name="Smanski M.J."/>
            <person name="Chevrette M.G."/>
            <person name="De Carvalho L.P.S."/>
            <person name="Shen B."/>
        </authorList>
    </citation>
    <scope>NUCLEOTIDE SEQUENCE [LARGE SCALE GENOMIC DNA]</scope>
    <source>
        <strain evidence="1 2">NPDC053399</strain>
    </source>
</reference>
<accession>A0ABW8C740</accession>
<dbReference type="Proteomes" id="UP001614394">
    <property type="component" value="Unassembled WGS sequence"/>
</dbReference>
<proteinExistence type="predicted"/>
<organism evidence="1 2">
    <name type="scientific">Streptomyces fildesensis</name>
    <dbReference type="NCBI Taxonomy" id="375757"/>
    <lineage>
        <taxon>Bacteria</taxon>
        <taxon>Bacillati</taxon>
        <taxon>Actinomycetota</taxon>
        <taxon>Actinomycetes</taxon>
        <taxon>Kitasatosporales</taxon>
        <taxon>Streptomycetaceae</taxon>
        <taxon>Streptomyces</taxon>
    </lineage>
</organism>
<sequence length="172" mass="18009">MNEVLAVLDRLRDAGELSGETAADALGAAGWAVKRQFAGESFARHWERGELVAGIQGDGPDARVEFSLWLRAVDGDEDGDAGDWDPDADADDLDAAYEAAEAALAGLVNEAEAPLAAIGFTAVDESGDADEDATGGLDYLAHRAWRAGRRVFLLGAIQDDTGLPVRVVAVVT</sequence>
<dbReference type="RefSeq" id="WP_399649625.1">
    <property type="nucleotide sequence ID" value="NZ_JBITYG010000004.1"/>
</dbReference>
<dbReference type="EMBL" id="JBITYG010000004">
    <property type="protein sequence ID" value="MFI9102245.1"/>
    <property type="molecule type" value="Genomic_DNA"/>
</dbReference>
<gene>
    <name evidence="1" type="ORF">ACIGXA_17130</name>
</gene>